<dbReference type="Pfam" id="PF23621">
    <property type="entry name" value="BP74_N"/>
    <property type="match status" value="1"/>
</dbReference>
<proteinExistence type="predicted"/>
<evidence type="ECO:0000313" key="4">
    <source>
        <dbReference type="Proteomes" id="UP000012040"/>
    </source>
</evidence>
<dbReference type="AlphaFoldDB" id="M4VA31"/>
<dbReference type="HOGENOM" id="CLU_784497_0_0_7"/>
<feature type="chain" id="PRO_5004060080" description="BP74 N-terminal domain-containing protein" evidence="1">
    <location>
        <begin position="24"/>
        <end position="339"/>
    </location>
</feature>
<keyword evidence="4" id="KW-1185">Reference proteome</keyword>
<dbReference type="OrthoDB" id="5289188at2"/>
<dbReference type="EMBL" id="CP003537">
    <property type="protein sequence ID" value="AGH95320.1"/>
    <property type="molecule type" value="Genomic_DNA"/>
</dbReference>
<organism evidence="3 4">
    <name type="scientific">Pseudobdellovibrio exovorus JSS</name>
    <dbReference type="NCBI Taxonomy" id="1184267"/>
    <lineage>
        <taxon>Bacteria</taxon>
        <taxon>Pseudomonadati</taxon>
        <taxon>Bdellovibrionota</taxon>
        <taxon>Bdellovibrionia</taxon>
        <taxon>Bdellovibrionales</taxon>
        <taxon>Pseudobdellovibrionaceae</taxon>
        <taxon>Pseudobdellovibrio</taxon>
    </lineage>
</organism>
<dbReference type="KEGG" id="bex:A11Q_1104"/>
<dbReference type="InterPro" id="IPR056422">
    <property type="entry name" value="BP74_N"/>
</dbReference>
<sequence>MTAKNQTLVLFIFVFFTSFTALAEVLHWSQTCKNGELVVQNNKSRPLSVWLQSFDKELLDEVEYSVAGYSKVFIPITNTEFHSLLHFSDSGTLSVNYHCDDKVYRSNTLEGGVLTFKKTPIIQNFLWLQNLYSGTNEFEIELLQKDHSVLNQFKVTLAAFENHLFKVPDSNDNWSFIRVKASHKYSSFNINKKGSEEAFHILPQQSAVDLNAAYFLVGPQAGKDDSFIVKIQDPDMIARARDLIQNPQKEKMLFARIQKDHQGFNRNWNKAEKNYWSWSVTEVTNFDDFGSITCNGTPQELEDRVDFKVNTVGRICFWDYRVKRELSPTEVSTGLNLKP</sequence>
<reference evidence="3 4" key="1">
    <citation type="journal article" date="2013" name="ISME J.">
        <title>By their genes ye shall know them: genomic signatures of predatory bacteria.</title>
        <authorList>
            <person name="Pasternak Z."/>
            <person name="Pietrokovski S."/>
            <person name="Rotem O."/>
            <person name="Gophna U."/>
            <person name="Lurie-Weinberger M.N."/>
            <person name="Jurkevitch E."/>
        </authorList>
    </citation>
    <scope>NUCLEOTIDE SEQUENCE [LARGE SCALE GENOMIC DNA]</scope>
    <source>
        <strain evidence="3 4">JSS</strain>
    </source>
</reference>
<dbReference type="PATRIC" id="fig|1184267.3.peg.1118"/>
<dbReference type="eggNOG" id="ENOG50309NB">
    <property type="taxonomic scope" value="Bacteria"/>
</dbReference>
<evidence type="ECO:0000256" key="1">
    <source>
        <dbReference type="SAM" id="SignalP"/>
    </source>
</evidence>
<feature type="signal peptide" evidence="1">
    <location>
        <begin position="1"/>
        <end position="23"/>
    </location>
</feature>
<protein>
    <recommendedName>
        <fullName evidence="2">BP74 N-terminal domain-containing protein</fullName>
    </recommendedName>
</protein>
<accession>M4VA31</accession>
<dbReference type="RefSeq" id="WP_015469810.1">
    <property type="nucleotide sequence ID" value="NC_020813.1"/>
</dbReference>
<evidence type="ECO:0000259" key="2">
    <source>
        <dbReference type="Pfam" id="PF23621"/>
    </source>
</evidence>
<dbReference type="Proteomes" id="UP000012040">
    <property type="component" value="Chromosome"/>
</dbReference>
<keyword evidence="1" id="KW-0732">Signal</keyword>
<evidence type="ECO:0000313" key="3">
    <source>
        <dbReference type="EMBL" id="AGH95320.1"/>
    </source>
</evidence>
<gene>
    <name evidence="3" type="ORF">A11Q_1104</name>
</gene>
<name>M4VA31_9BACT</name>
<feature type="domain" description="BP74 N-terminal" evidence="2">
    <location>
        <begin position="212"/>
        <end position="327"/>
    </location>
</feature>